<reference evidence="2 3" key="1">
    <citation type="journal article" date="2015" name="Stand. Genomic Sci.">
        <title>Genomic Encyclopedia of Bacterial and Archaeal Type Strains, Phase III: the genomes of soil and plant-associated and newly described type strains.</title>
        <authorList>
            <person name="Whitman W.B."/>
            <person name="Woyke T."/>
            <person name="Klenk H.P."/>
            <person name="Zhou Y."/>
            <person name="Lilburn T.G."/>
            <person name="Beck B.J."/>
            <person name="De Vos P."/>
            <person name="Vandamme P."/>
            <person name="Eisen J.A."/>
            <person name="Garrity G."/>
            <person name="Hugenholtz P."/>
            <person name="Kyrpides N.C."/>
        </authorList>
    </citation>
    <scope>NUCLEOTIDE SEQUENCE [LARGE SCALE GENOMIC DNA]</scope>
    <source>
        <strain evidence="2 3">RF6</strain>
    </source>
</reference>
<accession>A0A4Q7TXT9</accession>
<dbReference type="Pfam" id="PF13160">
    <property type="entry name" value="DUF3995"/>
    <property type="match status" value="1"/>
</dbReference>
<keyword evidence="1" id="KW-0812">Transmembrane</keyword>
<comment type="caution">
    <text evidence="2">The sequence shown here is derived from an EMBL/GenBank/DDBJ whole genome shotgun (WGS) entry which is preliminary data.</text>
</comment>
<protein>
    <submittedName>
        <fullName evidence="2">Uncharacterized protein DUF3995</fullName>
    </submittedName>
</protein>
<dbReference type="Proteomes" id="UP000291832">
    <property type="component" value="Unassembled WGS sequence"/>
</dbReference>
<dbReference type="OrthoDB" id="4275027at2"/>
<keyword evidence="1" id="KW-1133">Transmembrane helix</keyword>
<dbReference type="EMBL" id="SHKI01000004">
    <property type="protein sequence ID" value="RZT66034.1"/>
    <property type="molecule type" value="Genomic_DNA"/>
</dbReference>
<evidence type="ECO:0000313" key="2">
    <source>
        <dbReference type="EMBL" id="RZT66034.1"/>
    </source>
</evidence>
<name>A0A4Q7TXT9_9MICO</name>
<keyword evidence="1" id="KW-0472">Membrane</keyword>
<dbReference type="AlphaFoldDB" id="A0A4Q7TXT9"/>
<sequence>MTTLTKTARSISGIGLGAVGAVHALWATGSHWPARSRGRLAEAVVGNADALPGPRACAVVAGAAVLAGGVAAGIGGEARLAVRARRLTGVALLARGALGGDVALAVLGLPPAKQRFRDLDNRWYRPLCGVLGLAALVGARSRRAARD</sequence>
<organism evidence="2 3">
    <name type="scientific">Leucobacter luti</name>
    <dbReference type="NCBI Taxonomy" id="340320"/>
    <lineage>
        <taxon>Bacteria</taxon>
        <taxon>Bacillati</taxon>
        <taxon>Actinomycetota</taxon>
        <taxon>Actinomycetes</taxon>
        <taxon>Micrococcales</taxon>
        <taxon>Microbacteriaceae</taxon>
        <taxon>Leucobacter</taxon>
    </lineage>
</organism>
<feature type="transmembrane region" description="Helical" evidence="1">
    <location>
        <begin position="122"/>
        <end position="139"/>
    </location>
</feature>
<feature type="transmembrane region" description="Helical" evidence="1">
    <location>
        <begin position="53"/>
        <end position="75"/>
    </location>
</feature>
<keyword evidence="3" id="KW-1185">Reference proteome</keyword>
<proteinExistence type="predicted"/>
<evidence type="ECO:0000313" key="3">
    <source>
        <dbReference type="Proteomes" id="UP000291832"/>
    </source>
</evidence>
<feature type="transmembrane region" description="Helical" evidence="1">
    <location>
        <begin position="12"/>
        <end position="33"/>
    </location>
</feature>
<evidence type="ECO:0000256" key="1">
    <source>
        <dbReference type="SAM" id="Phobius"/>
    </source>
</evidence>
<gene>
    <name evidence="2" type="ORF">EV139_1459</name>
</gene>
<dbReference type="InterPro" id="IPR025058">
    <property type="entry name" value="DUF3995"/>
</dbReference>
<feature type="transmembrane region" description="Helical" evidence="1">
    <location>
        <begin position="87"/>
        <end position="110"/>
    </location>
</feature>
<dbReference type="RefSeq" id="WP_130453669.1">
    <property type="nucleotide sequence ID" value="NZ_QYAG01000001.1"/>
</dbReference>